<dbReference type="GO" id="GO:0005634">
    <property type="term" value="C:nucleus"/>
    <property type="evidence" value="ECO:0007669"/>
    <property type="project" value="TreeGrafter"/>
</dbReference>
<evidence type="ECO:0000259" key="1">
    <source>
        <dbReference type="Pfam" id="PF01728"/>
    </source>
</evidence>
<dbReference type="PANTHER" id="PTHR16121:SF0">
    <property type="entry name" value="CAP-SPECIFIC MRNA (NUCLEOSIDE-2'-O-)-METHYLTRANSFERASE 1"/>
    <property type="match status" value="1"/>
</dbReference>
<dbReference type="GO" id="GO:0005737">
    <property type="term" value="C:cytoplasm"/>
    <property type="evidence" value="ECO:0007669"/>
    <property type="project" value="TreeGrafter"/>
</dbReference>
<dbReference type="AlphaFoldDB" id="A0A6C0K7U8"/>
<dbReference type="GO" id="GO:0032259">
    <property type="term" value="P:methylation"/>
    <property type="evidence" value="ECO:0007669"/>
    <property type="project" value="InterPro"/>
</dbReference>
<dbReference type="GO" id="GO:0004483">
    <property type="term" value="F:methyltransferase cap1 activity"/>
    <property type="evidence" value="ECO:0007669"/>
    <property type="project" value="UniProtKB-ARBA"/>
</dbReference>
<dbReference type="SUPFAM" id="SSF53335">
    <property type="entry name" value="S-adenosyl-L-methionine-dependent methyltransferases"/>
    <property type="match status" value="1"/>
</dbReference>
<evidence type="ECO:0000313" key="2">
    <source>
        <dbReference type="EMBL" id="QHU14112.1"/>
    </source>
</evidence>
<organism evidence="2">
    <name type="scientific">viral metagenome</name>
    <dbReference type="NCBI Taxonomy" id="1070528"/>
    <lineage>
        <taxon>unclassified sequences</taxon>
        <taxon>metagenomes</taxon>
        <taxon>organismal metagenomes</taxon>
    </lineage>
</organism>
<dbReference type="GO" id="GO:0006370">
    <property type="term" value="P:7-methylguanosine mRNA capping"/>
    <property type="evidence" value="ECO:0007669"/>
    <property type="project" value="TreeGrafter"/>
</dbReference>
<sequence>MSWPAVKPPWKQVHWLQWGDPKVVQWPVPPSIKWSLLLPIEDVSGALVPLKKEIEKLDSIGEWEFLKRGSNPYELVFSQSQDQRIPASVCSLRPLSRSFFKMTEILTVLDFFKRHTVLTKKVTPIVTAHVCEGPGGFIESLLFLSSKYNYSVEHAWAMTLKPTKANIPGWRRAYTFLRKSPMVHIEYGSDETGDILVAENQASFLSKAGGKCNLFTADGGFDFSEHYSTQEDEVFPLLVSSALIGLQTMAKGGDFVLKLFDMDLPSTQQLIAVLAYCFDSWTLYKPALSRPCNAEKYFLGKGCRFVPVWAIKLLSDLRDGYVLNESRVISIFPKINEKIQEQLLKIHSDFLENQIMALENALKQKDEWNANPEALWKSINEHSVSWCKAFAMPLKR</sequence>
<name>A0A6C0K7U8_9ZZZZ</name>
<dbReference type="InterPro" id="IPR002877">
    <property type="entry name" value="RNA_MeTrfase_FtsJ_dom"/>
</dbReference>
<dbReference type="InterPro" id="IPR029063">
    <property type="entry name" value="SAM-dependent_MTases_sf"/>
</dbReference>
<dbReference type="InterPro" id="IPR050851">
    <property type="entry name" value="mRNA_Cap_2O-Ribose_MeTrfase"/>
</dbReference>
<accession>A0A6C0K7U8</accession>
<proteinExistence type="predicted"/>
<dbReference type="Gene3D" id="3.40.50.12760">
    <property type="match status" value="1"/>
</dbReference>
<dbReference type="Pfam" id="PF01728">
    <property type="entry name" value="FtsJ"/>
    <property type="match status" value="1"/>
</dbReference>
<protein>
    <recommendedName>
        <fullName evidence="1">Ribosomal RNA methyltransferase FtsJ domain-containing protein</fullName>
    </recommendedName>
</protein>
<feature type="domain" description="Ribosomal RNA methyltransferase FtsJ" evidence="1">
    <location>
        <begin position="96"/>
        <end position="302"/>
    </location>
</feature>
<reference evidence="2" key="1">
    <citation type="journal article" date="2020" name="Nature">
        <title>Giant virus diversity and host interactions through global metagenomics.</title>
        <authorList>
            <person name="Schulz F."/>
            <person name="Roux S."/>
            <person name="Paez-Espino D."/>
            <person name="Jungbluth S."/>
            <person name="Walsh D.A."/>
            <person name="Denef V.J."/>
            <person name="McMahon K.D."/>
            <person name="Konstantinidis K.T."/>
            <person name="Eloe-Fadrosh E.A."/>
            <person name="Kyrpides N.C."/>
            <person name="Woyke T."/>
        </authorList>
    </citation>
    <scope>NUCLEOTIDE SEQUENCE</scope>
    <source>
        <strain evidence="2">GVMAG-S-1101182-85</strain>
    </source>
</reference>
<dbReference type="EMBL" id="MN740830">
    <property type="protein sequence ID" value="QHU14112.1"/>
    <property type="molecule type" value="Genomic_DNA"/>
</dbReference>
<dbReference type="PANTHER" id="PTHR16121">
    <property type="entry name" value="CAP-SPECIFIC MRNA (NUCLEOSIDE-2'-O-)-METHYLTRANSFERASE 1-RELATED"/>
    <property type="match status" value="1"/>
</dbReference>